<evidence type="ECO:0000313" key="4">
    <source>
        <dbReference type="Proteomes" id="UP000887116"/>
    </source>
</evidence>
<dbReference type="OrthoDB" id="6429567at2759"/>
<proteinExistence type="predicted"/>
<organism evidence="3 4">
    <name type="scientific">Trichonephila clavata</name>
    <name type="common">Joro spider</name>
    <name type="synonym">Nephila clavata</name>
    <dbReference type="NCBI Taxonomy" id="2740835"/>
    <lineage>
        <taxon>Eukaryota</taxon>
        <taxon>Metazoa</taxon>
        <taxon>Ecdysozoa</taxon>
        <taxon>Arthropoda</taxon>
        <taxon>Chelicerata</taxon>
        <taxon>Arachnida</taxon>
        <taxon>Araneae</taxon>
        <taxon>Araneomorphae</taxon>
        <taxon>Entelegynae</taxon>
        <taxon>Araneoidea</taxon>
        <taxon>Nephilidae</taxon>
        <taxon>Trichonephila</taxon>
    </lineage>
</organism>
<dbReference type="Proteomes" id="UP000887116">
    <property type="component" value="Unassembled WGS sequence"/>
</dbReference>
<dbReference type="EMBL" id="BMAO01024796">
    <property type="protein sequence ID" value="GFQ97811.1"/>
    <property type="molecule type" value="Genomic_DNA"/>
</dbReference>
<evidence type="ECO:0000313" key="3">
    <source>
        <dbReference type="EMBL" id="GFQ97811.1"/>
    </source>
</evidence>
<dbReference type="InterPro" id="IPR052728">
    <property type="entry name" value="O2_lipid_transport_reg"/>
</dbReference>
<accession>A0A8X6G788</accession>
<dbReference type="InterPro" id="IPR006621">
    <property type="entry name" value="Nose-resist-to-fluoxetine_N"/>
</dbReference>
<feature type="signal peptide" evidence="1">
    <location>
        <begin position="1"/>
        <end position="21"/>
    </location>
</feature>
<dbReference type="PANTHER" id="PTHR11161">
    <property type="entry name" value="O-ACYLTRANSFERASE"/>
    <property type="match status" value="1"/>
</dbReference>
<feature type="chain" id="PRO_5036467147" evidence="1">
    <location>
        <begin position="22"/>
        <end position="193"/>
    </location>
</feature>
<name>A0A8X6G788_TRICU</name>
<dbReference type="PANTHER" id="PTHR11161:SF0">
    <property type="entry name" value="O-ACYLTRANSFERASE LIKE PROTEIN"/>
    <property type="match status" value="1"/>
</dbReference>
<protein>
    <submittedName>
        <fullName evidence="3">NRF domain-containing protein</fullName>
    </submittedName>
</protein>
<feature type="domain" description="Nose resistant-to-fluoxetine protein N-terminal" evidence="2">
    <location>
        <begin position="81"/>
        <end position="188"/>
    </location>
</feature>
<gene>
    <name evidence="3" type="primary">X975_11811</name>
    <name evidence="3" type="ORF">TNCT_533091</name>
</gene>
<keyword evidence="4" id="KW-1185">Reference proteome</keyword>
<evidence type="ECO:0000259" key="2">
    <source>
        <dbReference type="SMART" id="SM00703"/>
    </source>
</evidence>
<comment type="caution">
    <text evidence="3">The sequence shown here is derived from an EMBL/GenBank/DDBJ whole genome shotgun (WGS) entry which is preliminary data.</text>
</comment>
<dbReference type="Pfam" id="PF20146">
    <property type="entry name" value="NRF"/>
    <property type="match status" value="1"/>
</dbReference>
<keyword evidence="1" id="KW-0732">Signal</keyword>
<sequence length="193" mass="21502">MKIKYLHVLFLVVVFSESARLETTNDSVVDDGSIKITENETDTAPQQTFKEAEKEITDFVNSLLRSILPKIVGGSGDAKLSPQCTAGMMKIFGYVRRMKGWTIKMLDSMGKPSSGILKGTSYSMGNYDECLDLSVTSKGVETTEAKDAMFRGQYCRVRIRFPEAVIETARNYHRGLINASALGKLKDVRTLHF</sequence>
<evidence type="ECO:0000256" key="1">
    <source>
        <dbReference type="SAM" id="SignalP"/>
    </source>
</evidence>
<reference evidence="3" key="1">
    <citation type="submission" date="2020-07" db="EMBL/GenBank/DDBJ databases">
        <title>Multicomponent nature underlies the extraordinary mechanical properties of spider dragline silk.</title>
        <authorList>
            <person name="Kono N."/>
            <person name="Nakamura H."/>
            <person name="Mori M."/>
            <person name="Yoshida Y."/>
            <person name="Ohtoshi R."/>
            <person name="Malay A.D."/>
            <person name="Moran D.A.P."/>
            <person name="Tomita M."/>
            <person name="Numata K."/>
            <person name="Arakawa K."/>
        </authorList>
    </citation>
    <scope>NUCLEOTIDE SEQUENCE</scope>
</reference>
<dbReference type="AlphaFoldDB" id="A0A8X6G788"/>
<dbReference type="SMART" id="SM00703">
    <property type="entry name" value="NRF"/>
    <property type="match status" value="1"/>
</dbReference>